<accession>A0ABT0Y760</accession>
<dbReference type="Pfam" id="PF00293">
    <property type="entry name" value="NUDIX"/>
    <property type="match status" value="1"/>
</dbReference>
<comment type="caution">
    <text evidence="2">The sequence shown here is derived from an EMBL/GenBank/DDBJ whole genome shotgun (WGS) entry which is preliminary data.</text>
</comment>
<reference evidence="2 3" key="1">
    <citation type="submission" date="2022-06" db="EMBL/GenBank/DDBJ databases">
        <title>Actinoplanes abujensis sp. nov., isolated from Nigerian arid soil.</title>
        <authorList>
            <person name="Ding P."/>
        </authorList>
    </citation>
    <scope>NUCLEOTIDE SEQUENCE [LARGE SCALE GENOMIC DNA]</scope>
    <source>
        <strain evidence="3">TRM88002</strain>
    </source>
</reference>
<dbReference type="Proteomes" id="UP001523216">
    <property type="component" value="Unassembled WGS sequence"/>
</dbReference>
<dbReference type="EMBL" id="JAMQOL010000044">
    <property type="protein sequence ID" value="MCM4081864.1"/>
    <property type="molecule type" value="Genomic_DNA"/>
</dbReference>
<proteinExistence type="predicted"/>
<dbReference type="PROSITE" id="PS51462">
    <property type="entry name" value="NUDIX"/>
    <property type="match status" value="1"/>
</dbReference>
<evidence type="ECO:0000313" key="3">
    <source>
        <dbReference type="Proteomes" id="UP001523216"/>
    </source>
</evidence>
<name>A0ABT0Y760_9ACTN</name>
<evidence type="ECO:0000313" key="2">
    <source>
        <dbReference type="EMBL" id="MCM4081864.1"/>
    </source>
</evidence>
<evidence type="ECO:0000259" key="1">
    <source>
        <dbReference type="PROSITE" id="PS51462"/>
    </source>
</evidence>
<gene>
    <name evidence="2" type="ORF">LXN57_30270</name>
</gene>
<sequence>MIERVRAVLVTPRDELLFIRRERPDAPIYWVASGGHVEPTDASHEDALRREVREELAGTPDIAKLIQVIEGATDRQYIYLARIEAWSFPDRSGPELTQVGRGVYALDAIPMRTAALAGITLKPDALTAFLSAALAELPSLFALPDLRLPS</sequence>
<dbReference type="Gene3D" id="3.90.79.10">
    <property type="entry name" value="Nucleoside Triphosphate Pyrophosphohydrolase"/>
    <property type="match status" value="1"/>
</dbReference>
<dbReference type="SUPFAM" id="SSF55811">
    <property type="entry name" value="Nudix"/>
    <property type="match status" value="1"/>
</dbReference>
<protein>
    <submittedName>
        <fullName evidence="2">NUDIX domain-containing protein</fullName>
    </submittedName>
</protein>
<feature type="domain" description="Nudix hydrolase" evidence="1">
    <location>
        <begin position="1"/>
        <end position="150"/>
    </location>
</feature>
<keyword evidence="3" id="KW-1185">Reference proteome</keyword>
<dbReference type="RefSeq" id="WP_251801607.1">
    <property type="nucleotide sequence ID" value="NZ_JAMQOL010000044.1"/>
</dbReference>
<dbReference type="InterPro" id="IPR015797">
    <property type="entry name" value="NUDIX_hydrolase-like_dom_sf"/>
</dbReference>
<dbReference type="InterPro" id="IPR000086">
    <property type="entry name" value="NUDIX_hydrolase_dom"/>
</dbReference>
<organism evidence="2 3">
    <name type="scientific">Paractinoplanes hotanensis</name>
    <dbReference type="NCBI Taxonomy" id="2906497"/>
    <lineage>
        <taxon>Bacteria</taxon>
        <taxon>Bacillati</taxon>
        <taxon>Actinomycetota</taxon>
        <taxon>Actinomycetes</taxon>
        <taxon>Micromonosporales</taxon>
        <taxon>Micromonosporaceae</taxon>
        <taxon>Paractinoplanes</taxon>
    </lineage>
</organism>